<evidence type="ECO:0000313" key="1">
    <source>
        <dbReference type="EMBL" id="KFM93805.1"/>
    </source>
</evidence>
<evidence type="ECO:0000313" key="2">
    <source>
        <dbReference type="Proteomes" id="UP000029278"/>
    </source>
</evidence>
<comment type="caution">
    <text evidence="1">The sequence shown here is derived from an EMBL/GenBank/DDBJ whole genome shotgun (WGS) entry which is preliminary data.</text>
</comment>
<reference evidence="1 2" key="1">
    <citation type="submission" date="2014-04" db="EMBL/GenBank/DDBJ databases">
        <authorList>
            <person name="Bishop-Lilly K.A."/>
            <person name="Broomall S.M."/>
            <person name="Chain P.S."/>
            <person name="Chertkov O."/>
            <person name="Coyne S.R."/>
            <person name="Daligault H.E."/>
            <person name="Davenport K.W."/>
            <person name="Erkkila T."/>
            <person name="Frey K.G."/>
            <person name="Gibbons H.S."/>
            <person name="Gu W."/>
            <person name="Jaissle J."/>
            <person name="Johnson S.L."/>
            <person name="Koroleva G.I."/>
            <person name="Ladner J.T."/>
            <person name="Lo C.-C."/>
            <person name="Minogue T.D."/>
            <person name="Munk C."/>
            <person name="Palacios G.F."/>
            <person name="Redden C.L."/>
            <person name="Rosenzweig C.N."/>
            <person name="Scholz M.B."/>
            <person name="Teshima H."/>
            <person name="Xu Y."/>
        </authorList>
    </citation>
    <scope>NUCLEOTIDE SEQUENCE [LARGE SCALE GENOMIC DNA]</scope>
    <source>
        <strain evidence="1 2">8244</strain>
    </source>
</reference>
<accession>A0A090YNS7</accession>
<dbReference type="Proteomes" id="UP000029278">
    <property type="component" value="Unassembled WGS sequence"/>
</dbReference>
<dbReference type="STRING" id="44252.DJ90_6011"/>
<dbReference type="HOGENOM" id="CLU_3082633_0_0_9"/>
<sequence length="52" mass="6141">MPNRNYILETKKNNHIVITKFDREVKLMLSNGGSFEPPLGYFHSIWYINSAR</sequence>
<keyword evidence="2" id="KW-1185">Reference proteome</keyword>
<gene>
    <name evidence="1" type="ORF">DJ90_6011</name>
</gene>
<dbReference type="EMBL" id="JMQA01000051">
    <property type="protein sequence ID" value="KFM93805.1"/>
    <property type="molecule type" value="Genomic_DNA"/>
</dbReference>
<dbReference type="AlphaFoldDB" id="A0A090YNS7"/>
<name>A0A090YNS7_PAEMA</name>
<protein>
    <submittedName>
        <fullName evidence="1">Uncharacterized protein</fullName>
    </submittedName>
</protein>
<organism evidence="1 2">
    <name type="scientific">Paenibacillus macerans</name>
    <name type="common">Bacillus macerans</name>
    <dbReference type="NCBI Taxonomy" id="44252"/>
    <lineage>
        <taxon>Bacteria</taxon>
        <taxon>Bacillati</taxon>
        <taxon>Bacillota</taxon>
        <taxon>Bacilli</taxon>
        <taxon>Bacillales</taxon>
        <taxon>Paenibacillaceae</taxon>
        <taxon>Paenibacillus</taxon>
    </lineage>
</organism>
<proteinExistence type="predicted"/>